<evidence type="ECO:0000256" key="1">
    <source>
        <dbReference type="SAM" id="SignalP"/>
    </source>
</evidence>
<feature type="signal peptide" evidence="1">
    <location>
        <begin position="1"/>
        <end position="22"/>
    </location>
</feature>
<evidence type="ECO:0000313" key="2">
    <source>
        <dbReference type="EMBL" id="MXU87519.1"/>
    </source>
</evidence>
<keyword evidence="1" id="KW-0732">Signal</keyword>
<protein>
    <submittedName>
        <fullName evidence="2">Putative secreted protein</fullName>
    </submittedName>
</protein>
<dbReference type="EMBL" id="GIFC01005436">
    <property type="protein sequence ID" value="MXU87519.1"/>
    <property type="molecule type" value="Transcribed_RNA"/>
</dbReference>
<organism evidence="2">
    <name type="scientific">Ixodes ricinus</name>
    <name type="common">Common tick</name>
    <name type="synonym">Acarus ricinus</name>
    <dbReference type="NCBI Taxonomy" id="34613"/>
    <lineage>
        <taxon>Eukaryota</taxon>
        <taxon>Metazoa</taxon>
        <taxon>Ecdysozoa</taxon>
        <taxon>Arthropoda</taxon>
        <taxon>Chelicerata</taxon>
        <taxon>Arachnida</taxon>
        <taxon>Acari</taxon>
        <taxon>Parasitiformes</taxon>
        <taxon>Ixodida</taxon>
        <taxon>Ixodoidea</taxon>
        <taxon>Ixodidae</taxon>
        <taxon>Ixodinae</taxon>
        <taxon>Ixodes</taxon>
    </lineage>
</organism>
<proteinExistence type="predicted"/>
<feature type="chain" id="PRO_5025468258" evidence="1">
    <location>
        <begin position="23"/>
        <end position="97"/>
    </location>
</feature>
<accession>A0A6B0U4U6</accession>
<sequence>MCAASCVAVSICSSSLWSTVRATCGTTLPPTGTPFWPRCWTGCGLRATAMCTWGWNGRRGAAGSVRPGLPARRTSRLPSCASCTYGRPPLAGATGSF</sequence>
<dbReference type="AlphaFoldDB" id="A0A6B0U4U6"/>
<reference evidence="2" key="1">
    <citation type="submission" date="2019-12" db="EMBL/GenBank/DDBJ databases">
        <title>An insight into the sialome of adult female Ixodes ricinus ticks feeding for 6 days.</title>
        <authorList>
            <person name="Perner J."/>
            <person name="Ribeiro J.M.C."/>
        </authorList>
    </citation>
    <scope>NUCLEOTIDE SEQUENCE</scope>
    <source>
        <strain evidence="2">Semi-engorged</strain>
        <tissue evidence="2">Salivary glands</tissue>
    </source>
</reference>
<name>A0A6B0U4U6_IXORI</name>